<dbReference type="InterPro" id="IPR011109">
    <property type="entry name" value="DNA_bind_recombinase_dom"/>
</dbReference>
<dbReference type="InterPro" id="IPR006119">
    <property type="entry name" value="Resolv_N"/>
</dbReference>
<dbReference type="Pfam" id="PF00239">
    <property type="entry name" value="Resolvase"/>
    <property type="match status" value="1"/>
</dbReference>
<dbReference type="SUPFAM" id="SSF53041">
    <property type="entry name" value="Resolvase-like"/>
    <property type="match status" value="1"/>
</dbReference>
<feature type="domain" description="Recombinase" evidence="4">
    <location>
        <begin position="170"/>
        <end position="310"/>
    </location>
</feature>
<dbReference type="PANTHER" id="PTHR30461">
    <property type="entry name" value="DNA-INVERTASE FROM LAMBDOID PROPHAGE"/>
    <property type="match status" value="1"/>
</dbReference>
<evidence type="ECO:0000256" key="2">
    <source>
        <dbReference type="ARBA" id="ARBA00023172"/>
    </source>
</evidence>
<dbReference type="InterPro" id="IPR050639">
    <property type="entry name" value="SSR_resolvase"/>
</dbReference>
<dbReference type="KEGG" id="ssyi:EKG83_43145"/>
<dbReference type="Pfam" id="PF07508">
    <property type="entry name" value="Recombinase"/>
    <property type="match status" value="1"/>
</dbReference>
<evidence type="ECO:0000259" key="4">
    <source>
        <dbReference type="PROSITE" id="PS51737"/>
    </source>
</evidence>
<dbReference type="PANTHER" id="PTHR30461:SF2">
    <property type="entry name" value="SERINE RECOMBINASE PINE-RELATED"/>
    <property type="match status" value="1"/>
</dbReference>
<dbReference type="EMBL" id="CP034550">
    <property type="protein sequence ID" value="QFZ23336.1"/>
    <property type="molecule type" value="Genomic_DNA"/>
</dbReference>
<dbReference type="InterPro" id="IPR036162">
    <property type="entry name" value="Resolvase-like_N_sf"/>
</dbReference>
<dbReference type="GO" id="GO:0003677">
    <property type="term" value="F:DNA binding"/>
    <property type="evidence" value="ECO:0007669"/>
    <property type="project" value="UniProtKB-KW"/>
</dbReference>
<dbReference type="Pfam" id="PF13408">
    <property type="entry name" value="Zn_ribbon_recom"/>
    <property type="match status" value="1"/>
</dbReference>
<dbReference type="GO" id="GO:0000150">
    <property type="term" value="F:DNA strand exchange activity"/>
    <property type="evidence" value="ECO:0007669"/>
    <property type="project" value="InterPro"/>
</dbReference>
<protein>
    <submittedName>
        <fullName evidence="5">Recombinase family protein</fullName>
    </submittedName>
</protein>
<evidence type="ECO:0000313" key="6">
    <source>
        <dbReference type="Proteomes" id="UP000325787"/>
    </source>
</evidence>
<dbReference type="PROSITE" id="PS51737">
    <property type="entry name" value="RECOMBINASE_DNA_BIND"/>
    <property type="match status" value="1"/>
</dbReference>
<proteinExistence type="predicted"/>
<gene>
    <name evidence="5" type="ORF">EKG83_43145</name>
</gene>
<dbReference type="InterPro" id="IPR025827">
    <property type="entry name" value="Zn_ribbon_recom_dom"/>
</dbReference>
<sequence length="535" mass="60466">MSMTRAIVGARVSVMTPGKTSQDEQYLTGERYVQQQSWELVGSFEDLDVSAMDLDPWQRPDLAPWLTDRMHEWDAIVFTKIDRAFRSIRDAVKFAEWIKDSRKILVFTDDGIKLDYSNSNLGMYDQVLAELFLYLGSFFAQLEGMRFKKRALDGHRGLKKTNRWAGGQPPYGYQVISNPTGGKILAIDPVSSEAVRFAGRMVLQDKSLWEIATALTEAGFPTPARHVANQQNADSRSRRKTKVSDDWNQSSIGKILRSPATMGLKLEGRTAKEKRVVRGEDGLPIRMADALFSDEDWTSIQEKLTKRSRTKERTHGAAPLLGVAYCGGCQERLYRAVTTSKGIQYSYYRCIPMSGKPRCEGHTFKEAEVTTNLEEAISIHLADIPVMRRTFVPGEDHTAELDAVVKAMAEVREEKDLGLYDYPGGTEEYKGRLSALAAQRKILAALPHRPARWIEEPTGETYAQAYFRMTPDERRMLLLGADVKFYIKPSGQPWQYALVTPKEITSRVQTAGREIEPSGEQQEIPNPTYIMVDQK</sequence>
<evidence type="ECO:0000313" key="5">
    <source>
        <dbReference type="EMBL" id="QFZ23336.1"/>
    </source>
</evidence>
<reference evidence="6" key="1">
    <citation type="journal article" date="2021" name="Curr. Microbiol.">
        <title>Complete genome of nocamycin-producing strain Saccharothrix syringae NRRL B-16468 reveals the biosynthetic potential for secondary metabolites.</title>
        <authorList>
            <person name="Mo X."/>
            <person name="Yang S."/>
        </authorList>
    </citation>
    <scope>NUCLEOTIDE SEQUENCE [LARGE SCALE GENOMIC DNA]</scope>
    <source>
        <strain evidence="6">ATCC 51364 / DSM 43886 / JCM 6844 / KCTC 9398 / NBRC 14523 / NRRL B-16468 / INA 2240</strain>
    </source>
</reference>
<dbReference type="SMART" id="SM00857">
    <property type="entry name" value="Resolvase"/>
    <property type="match status" value="1"/>
</dbReference>
<dbReference type="Proteomes" id="UP000325787">
    <property type="component" value="Chromosome"/>
</dbReference>
<keyword evidence="1" id="KW-0238">DNA-binding</keyword>
<dbReference type="AlphaFoldDB" id="A0A5Q0HAR3"/>
<feature type="region of interest" description="Disordered" evidence="3">
    <location>
        <begin position="222"/>
        <end position="244"/>
    </location>
</feature>
<evidence type="ECO:0000256" key="1">
    <source>
        <dbReference type="ARBA" id="ARBA00023125"/>
    </source>
</evidence>
<evidence type="ECO:0000256" key="3">
    <source>
        <dbReference type="SAM" id="MobiDB-lite"/>
    </source>
</evidence>
<name>A0A5Q0HAR3_SACSY</name>
<keyword evidence="2" id="KW-0233">DNA recombination</keyword>
<organism evidence="5 6">
    <name type="scientific">Saccharothrix syringae</name>
    <name type="common">Nocardiopsis syringae</name>
    <dbReference type="NCBI Taxonomy" id="103733"/>
    <lineage>
        <taxon>Bacteria</taxon>
        <taxon>Bacillati</taxon>
        <taxon>Actinomycetota</taxon>
        <taxon>Actinomycetes</taxon>
        <taxon>Pseudonocardiales</taxon>
        <taxon>Pseudonocardiaceae</taxon>
        <taxon>Saccharothrix</taxon>
    </lineage>
</organism>
<dbReference type="OrthoDB" id="4367319at2"/>
<dbReference type="InterPro" id="IPR038109">
    <property type="entry name" value="DNA_bind_recomb_sf"/>
</dbReference>
<keyword evidence="6" id="KW-1185">Reference proteome</keyword>
<dbReference type="Gene3D" id="3.90.1750.20">
    <property type="entry name" value="Putative Large Serine Recombinase, Chain B, Domain 2"/>
    <property type="match status" value="1"/>
</dbReference>
<dbReference type="Gene3D" id="3.40.50.1390">
    <property type="entry name" value="Resolvase, N-terminal catalytic domain"/>
    <property type="match status" value="1"/>
</dbReference>
<dbReference type="CDD" id="cd00338">
    <property type="entry name" value="Ser_Recombinase"/>
    <property type="match status" value="1"/>
</dbReference>
<accession>A0A5Q0HAR3</accession>